<keyword evidence="10" id="KW-0472">Membrane</keyword>
<keyword evidence="6" id="KW-1015">Disulfide bond</keyword>
<feature type="domain" description="Bifunctional inhibitor/plant lipid transfer protein/seed storage helical" evidence="12">
    <location>
        <begin position="32"/>
        <end position="110"/>
    </location>
</feature>
<organism evidence="13 14">
    <name type="scientific">Lupinus luteus</name>
    <name type="common">European yellow lupine</name>
    <dbReference type="NCBI Taxonomy" id="3873"/>
    <lineage>
        <taxon>Eukaryota</taxon>
        <taxon>Viridiplantae</taxon>
        <taxon>Streptophyta</taxon>
        <taxon>Embryophyta</taxon>
        <taxon>Tracheophyta</taxon>
        <taxon>Spermatophyta</taxon>
        <taxon>Magnoliopsida</taxon>
        <taxon>eudicotyledons</taxon>
        <taxon>Gunneridae</taxon>
        <taxon>Pentapetalae</taxon>
        <taxon>rosids</taxon>
        <taxon>fabids</taxon>
        <taxon>Fabales</taxon>
        <taxon>Fabaceae</taxon>
        <taxon>Papilionoideae</taxon>
        <taxon>50 kb inversion clade</taxon>
        <taxon>genistoids sensu lato</taxon>
        <taxon>core genistoids</taxon>
        <taxon>Genisteae</taxon>
        <taxon>Lupinus</taxon>
    </lineage>
</organism>
<evidence type="ECO:0000256" key="9">
    <source>
        <dbReference type="SAM" id="MobiDB-lite"/>
    </source>
</evidence>
<feature type="compositionally biased region" description="Low complexity" evidence="9">
    <location>
        <begin position="118"/>
        <end position="132"/>
    </location>
</feature>
<keyword evidence="7" id="KW-0325">Glycoprotein</keyword>
<dbReference type="FunFam" id="1.10.110.10:FF:000001">
    <property type="entry name" value="Bifunctional inhibitor/lipid-transfer protein/seed storage 2S albumin superfamily protein"/>
    <property type="match status" value="1"/>
</dbReference>
<feature type="region of interest" description="Disordered" evidence="9">
    <location>
        <begin position="118"/>
        <end position="161"/>
    </location>
</feature>
<sequence>MAAKLSVSIIVCILCIWVVNGADHAPAPSVDCSTVILSMSDCLPFVTNGSTVTEPKKTCCSGLENVLKTSPACLCESLKSSAKFGIALNVTKAESLPSACKLSAPPVSSCGLSEAPAAHAPSAHAPAPGGSQSPPPSPSTPAATPPGAAHEESPPPSKPSAGNSLFPISAASILLCLLVAVFSGF</sequence>
<dbReference type="SMART" id="SM00499">
    <property type="entry name" value="AAI"/>
    <property type="match status" value="1"/>
</dbReference>
<dbReference type="InterPro" id="IPR016140">
    <property type="entry name" value="Bifunc_inhib/LTP/seed_store"/>
</dbReference>
<evidence type="ECO:0000256" key="4">
    <source>
        <dbReference type="ARBA" id="ARBA00022622"/>
    </source>
</evidence>
<feature type="signal peptide" evidence="11">
    <location>
        <begin position="1"/>
        <end position="21"/>
    </location>
</feature>
<keyword evidence="14" id="KW-1185">Reference proteome</keyword>
<evidence type="ECO:0000256" key="10">
    <source>
        <dbReference type="SAM" id="Phobius"/>
    </source>
</evidence>
<accession>A0AAV1VV22</accession>
<dbReference type="EMBL" id="CAXHTB010000002">
    <property type="protein sequence ID" value="CAL0300810.1"/>
    <property type="molecule type" value="Genomic_DNA"/>
</dbReference>
<evidence type="ECO:0000256" key="2">
    <source>
        <dbReference type="ARBA" id="ARBA00009748"/>
    </source>
</evidence>
<evidence type="ECO:0000256" key="5">
    <source>
        <dbReference type="ARBA" id="ARBA00022729"/>
    </source>
</evidence>
<comment type="subcellular location">
    <subcellularLocation>
        <location evidence="1">Cell membrane</location>
        <topology evidence="1">Lipid-anchor</topology>
        <topology evidence="1">GPI-anchor</topology>
    </subcellularLocation>
</comment>
<dbReference type="SUPFAM" id="SSF47699">
    <property type="entry name" value="Bifunctional inhibitor/lipid-transfer protein/seed storage 2S albumin"/>
    <property type="match status" value="1"/>
</dbReference>
<dbReference type="PRINTS" id="PR00382">
    <property type="entry name" value="LIPIDTRNSFER"/>
</dbReference>
<dbReference type="Proteomes" id="UP001497480">
    <property type="component" value="Unassembled WGS sequence"/>
</dbReference>
<dbReference type="Gene3D" id="1.10.110.10">
    <property type="entry name" value="Plant lipid-transfer and hydrophobic proteins"/>
    <property type="match status" value="1"/>
</dbReference>
<dbReference type="GO" id="GO:0098552">
    <property type="term" value="C:side of membrane"/>
    <property type="evidence" value="ECO:0007669"/>
    <property type="project" value="UniProtKB-KW"/>
</dbReference>
<evidence type="ECO:0000313" key="14">
    <source>
        <dbReference type="Proteomes" id="UP001497480"/>
    </source>
</evidence>
<keyword evidence="8" id="KW-0449">Lipoprotein</keyword>
<feature type="chain" id="PRO_5043830555" description="Bifunctional inhibitor/plant lipid transfer protein/seed storage helical domain-containing protein" evidence="11">
    <location>
        <begin position="22"/>
        <end position="185"/>
    </location>
</feature>
<name>A0AAV1VV22_LUPLU</name>
<evidence type="ECO:0000256" key="6">
    <source>
        <dbReference type="ARBA" id="ARBA00023157"/>
    </source>
</evidence>
<keyword evidence="4" id="KW-0336">GPI-anchor</keyword>
<feature type="transmembrane region" description="Helical" evidence="10">
    <location>
        <begin position="164"/>
        <end position="182"/>
    </location>
</feature>
<dbReference type="CDD" id="cd00010">
    <property type="entry name" value="AAI_LTSS"/>
    <property type="match status" value="1"/>
</dbReference>
<proteinExistence type="inferred from homology"/>
<dbReference type="AlphaFoldDB" id="A0AAV1VV22"/>
<gene>
    <name evidence="13" type="ORF">LLUT_LOCUS1870</name>
</gene>
<keyword evidence="5 11" id="KW-0732">Signal</keyword>
<evidence type="ECO:0000313" key="13">
    <source>
        <dbReference type="EMBL" id="CAL0300810.1"/>
    </source>
</evidence>
<dbReference type="InterPro" id="IPR000528">
    <property type="entry name" value="Plant_nsLTP"/>
</dbReference>
<evidence type="ECO:0000256" key="11">
    <source>
        <dbReference type="SAM" id="SignalP"/>
    </source>
</evidence>
<dbReference type="GO" id="GO:0006869">
    <property type="term" value="P:lipid transport"/>
    <property type="evidence" value="ECO:0007669"/>
    <property type="project" value="InterPro"/>
</dbReference>
<dbReference type="GO" id="GO:0005886">
    <property type="term" value="C:plasma membrane"/>
    <property type="evidence" value="ECO:0007669"/>
    <property type="project" value="UniProtKB-SubCell"/>
</dbReference>
<evidence type="ECO:0000256" key="7">
    <source>
        <dbReference type="ARBA" id="ARBA00023180"/>
    </source>
</evidence>
<keyword evidence="10" id="KW-1133">Transmembrane helix</keyword>
<evidence type="ECO:0000256" key="3">
    <source>
        <dbReference type="ARBA" id="ARBA00022475"/>
    </source>
</evidence>
<dbReference type="GO" id="GO:0008289">
    <property type="term" value="F:lipid binding"/>
    <property type="evidence" value="ECO:0007669"/>
    <property type="project" value="InterPro"/>
</dbReference>
<dbReference type="Pfam" id="PF14368">
    <property type="entry name" value="LTP_2"/>
    <property type="match status" value="1"/>
</dbReference>
<comment type="similarity">
    <text evidence="2">Belongs to the plant LTP family.</text>
</comment>
<dbReference type="PANTHER" id="PTHR33044">
    <property type="entry name" value="BIFUNCTIONAL INHIBITOR/LIPID-TRANSFER PROTEIN/SEED STORAGE 2S ALBUMIN SUPERFAMILY PROTEIN-RELATED"/>
    <property type="match status" value="1"/>
</dbReference>
<evidence type="ECO:0000259" key="12">
    <source>
        <dbReference type="SMART" id="SM00499"/>
    </source>
</evidence>
<reference evidence="13 14" key="1">
    <citation type="submission" date="2024-03" db="EMBL/GenBank/DDBJ databases">
        <authorList>
            <person name="Martinez-Hernandez J."/>
        </authorList>
    </citation>
    <scope>NUCLEOTIDE SEQUENCE [LARGE SCALE GENOMIC DNA]</scope>
</reference>
<comment type="caution">
    <text evidence="13">The sequence shown here is derived from an EMBL/GenBank/DDBJ whole genome shotgun (WGS) entry which is preliminary data.</text>
</comment>
<dbReference type="InterPro" id="IPR043325">
    <property type="entry name" value="LTSS"/>
</dbReference>
<protein>
    <recommendedName>
        <fullName evidence="12">Bifunctional inhibitor/plant lipid transfer protein/seed storage helical domain-containing protein</fullName>
    </recommendedName>
</protein>
<keyword evidence="10" id="KW-0812">Transmembrane</keyword>
<evidence type="ECO:0000256" key="1">
    <source>
        <dbReference type="ARBA" id="ARBA00004609"/>
    </source>
</evidence>
<evidence type="ECO:0000256" key="8">
    <source>
        <dbReference type="ARBA" id="ARBA00023288"/>
    </source>
</evidence>
<keyword evidence="3" id="KW-1003">Cell membrane</keyword>
<dbReference type="InterPro" id="IPR036312">
    <property type="entry name" value="Bifun_inhib/LTP/seed_sf"/>
</dbReference>